<gene>
    <name evidence="3" type="ORF">EURHEDRAFT_415941</name>
</gene>
<sequence>MATELALLKQPIALRPEHIASAPTTLRIKHINRTGVDYKVTTVAPEGASSSKGSESPVLFTVDGKLTSWSQRRIFRDAIGLPLFDLRRKAAGVTFFIEIPGDEDRPLATLAPRSSVFKDKCDIYLANAAADGEEVMLEVRGQDVWKKWTHVYFNGALVMRTKLADMVAVYIPGKRISWEVEVAEGMDLSLASAITIFLAENLYNSSYPSSHSFNGKKSEDADPTEVIHTAHNK</sequence>
<name>A0A017S516_ASPRC</name>
<dbReference type="RefSeq" id="XP_040635631.1">
    <property type="nucleotide sequence ID" value="XM_040782822.1"/>
</dbReference>
<dbReference type="STRING" id="1388766.A0A017S516"/>
<reference evidence="4" key="1">
    <citation type="journal article" date="2014" name="Nat. Commun.">
        <title>Genomic adaptations of the halophilic Dead Sea filamentous fungus Eurotium rubrum.</title>
        <authorList>
            <person name="Kis-Papo T."/>
            <person name="Weig A.R."/>
            <person name="Riley R."/>
            <person name="Persoh D."/>
            <person name="Salamov A."/>
            <person name="Sun H."/>
            <person name="Lipzen A."/>
            <person name="Wasser S.P."/>
            <person name="Rambold G."/>
            <person name="Grigoriev I.V."/>
            <person name="Nevo E."/>
        </authorList>
    </citation>
    <scope>NUCLEOTIDE SEQUENCE [LARGE SCALE GENOMIC DNA]</scope>
    <source>
        <strain evidence="4">CBS 135680</strain>
    </source>
</reference>
<dbReference type="OrthoDB" id="97518at2759"/>
<evidence type="ECO:0000313" key="3">
    <source>
        <dbReference type="EMBL" id="EYE91941.1"/>
    </source>
</evidence>
<dbReference type="GeneID" id="63697946"/>
<dbReference type="EMBL" id="KK088440">
    <property type="protein sequence ID" value="EYE91941.1"/>
    <property type="molecule type" value="Genomic_DNA"/>
</dbReference>
<protein>
    <recommendedName>
        <fullName evidence="5">Tubby C-terminal-like domain-containing protein</fullName>
    </recommendedName>
</protein>
<feature type="region of interest" description="Disordered" evidence="2">
    <location>
        <begin position="212"/>
        <end position="233"/>
    </location>
</feature>
<dbReference type="SUPFAM" id="SSF54518">
    <property type="entry name" value="Tubby C-terminal domain-like"/>
    <property type="match status" value="1"/>
</dbReference>
<organism evidence="3 4">
    <name type="scientific">Aspergillus ruber (strain CBS 135680)</name>
    <dbReference type="NCBI Taxonomy" id="1388766"/>
    <lineage>
        <taxon>Eukaryota</taxon>
        <taxon>Fungi</taxon>
        <taxon>Dikarya</taxon>
        <taxon>Ascomycota</taxon>
        <taxon>Pezizomycotina</taxon>
        <taxon>Eurotiomycetes</taxon>
        <taxon>Eurotiomycetidae</taxon>
        <taxon>Eurotiales</taxon>
        <taxon>Aspergillaceae</taxon>
        <taxon>Aspergillus</taxon>
        <taxon>Aspergillus subgen. Aspergillus</taxon>
    </lineage>
</organism>
<dbReference type="InterPro" id="IPR038595">
    <property type="entry name" value="LOR_sf"/>
</dbReference>
<evidence type="ECO:0000256" key="2">
    <source>
        <dbReference type="SAM" id="MobiDB-lite"/>
    </source>
</evidence>
<dbReference type="HOGENOM" id="CLU_074615_0_0_1"/>
<evidence type="ECO:0000313" key="4">
    <source>
        <dbReference type="Proteomes" id="UP000019804"/>
    </source>
</evidence>
<dbReference type="InterPro" id="IPR025659">
    <property type="entry name" value="Tubby-like_C"/>
</dbReference>
<dbReference type="AlphaFoldDB" id="A0A017S516"/>
<evidence type="ECO:0008006" key="5">
    <source>
        <dbReference type="Google" id="ProtNLM"/>
    </source>
</evidence>
<accession>A0A017S516</accession>
<dbReference type="Pfam" id="PF04525">
    <property type="entry name" value="LOR"/>
    <property type="match status" value="1"/>
</dbReference>
<keyword evidence="4" id="KW-1185">Reference proteome</keyword>
<dbReference type="InterPro" id="IPR007612">
    <property type="entry name" value="LOR"/>
</dbReference>
<proteinExistence type="inferred from homology"/>
<comment type="similarity">
    <text evidence="1">Belongs to the LOR family.</text>
</comment>
<dbReference type="Proteomes" id="UP000019804">
    <property type="component" value="Unassembled WGS sequence"/>
</dbReference>
<evidence type="ECO:0000256" key="1">
    <source>
        <dbReference type="ARBA" id="ARBA00005437"/>
    </source>
</evidence>
<dbReference type="Gene3D" id="2.40.160.200">
    <property type="entry name" value="LURP1-related"/>
    <property type="match status" value="1"/>
</dbReference>